<dbReference type="Gramene" id="PSS33107">
    <property type="protein sequence ID" value="PSS33107"/>
    <property type="gene ID" value="CEY00_Acc03493"/>
</dbReference>
<organism evidence="4 5">
    <name type="scientific">Actinidia chinensis var. chinensis</name>
    <name type="common">Chinese soft-hair kiwi</name>
    <dbReference type="NCBI Taxonomy" id="1590841"/>
    <lineage>
        <taxon>Eukaryota</taxon>
        <taxon>Viridiplantae</taxon>
        <taxon>Streptophyta</taxon>
        <taxon>Embryophyta</taxon>
        <taxon>Tracheophyta</taxon>
        <taxon>Spermatophyta</taxon>
        <taxon>Magnoliopsida</taxon>
        <taxon>eudicotyledons</taxon>
        <taxon>Gunneridae</taxon>
        <taxon>Pentapetalae</taxon>
        <taxon>asterids</taxon>
        <taxon>Ericales</taxon>
        <taxon>Actinidiaceae</taxon>
        <taxon>Actinidia</taxon>
    </lineage>
</organism>
<dbReference type="Proteomes" id="UP000241394">
    <property type="component" value="Chromosome LG3"/>
</dbReference>
<dbReference type="PANTHER" id="PTHR46400">
    <property type="entry name" value="RING/U-BOX SUPERFAMILY PROTEIN"/>
    <property type="match status" value="1"/>
</dbReference>
<sequence length="249" mass="28243">MMRNGEHSLNGTIPAEIAENLKEFFPEFGDLNYEEVLQHQESVYQSLKGNNDSNKERRSSSGQSSDSSQFSGQEREPSRQESFDSQLALDEAVARSLQELEDNFDDLNISQSSSNATENTEFSSREIPSTEFSSRETPSTSINQTPRGDDVDPDNMTYEQLQLLEESVGSVNNGLSEQLISRLPYFKYKTGILSKKKEKQECVICCMKFKHGDKLISLPCAHQYHSKCITRWLELKNNCPVCQNEVSED</sequence>
<dbReference type="GO" id="GO:0004842">
    <property type="term" value="F:ubiquitin-protein transferase activity"/>
    <property type="evidence" value="ECO:0007669"/>
    <property type="project" value="InterPro"/>
</dbReference>
<evidence type="ECO:0000313" key="4">
    <source>
        <dbReference type="EMBL" id="PSS33107.1"/>
    </source>
</evidence>
<dbReference type="STRING" id="1590841.A0A2R6RSX8"/>
<dbReference type="GO" id="GO:0016874">
    <property type="term" value="F:ligase activity"/>
    <property type="evidence" value="ECO:0007669"/>
    <property type="project" value="UniProtKB-KW"/>
</dbReference>
<keyword evidence="4" id="KW-0436">Ligase</keyword>
<dbReference type="InterPro" id="IPR033276">
    <property type="entry name" value="BB"/>
</dbReference>
<comment type="caution">
    <text evidence="4">The sequence shown here is derived from an EMBL/GenBank/DDBJ whole genome shotgun (WGS) entry which is preliminary data.</text>
</comment>
<dbReference type="PROSITE" id="PS50089">
    <property type="entry name" value="ZF_RING_2"/>
    <property type="match status" value="1"/>
</dbReference>
<gene>
    <name evidence="4" type="ORF">CEY00_Acc03493</name>
</gene>
<keyword evidence="1" id="KW-0479">Metal-binding</keyword>
<dbReference type="CDD" id="cd16454">
    <property type="entry name" value="RING-H2_PA-TM-RING"/>
    <property type="match status" value="1"/>
</dbReference>
<dbReference type="FunFam" id="3.30.40.10:FF:000226">
    <property type="entry name" value="E3 ubiquitin ligase BIG BROTHER"/>
    <property type="match status" value="1"/>
</dbReference>
<dbReference type="OMA" id="CHFANII"/>
<evidence type="ECO:0000256" key="2">
    <source>
        <dbReference type="SAM" id="MobiDB-lite"/>
    </source>
</evidence>
<dbReference type="EMBL" id="NKQK01000003">
    <property type="protein sequence ID" value="PSS33107.1"/>
    <property type="molecule type" value="Genomic_DNA"/>
</dbReference>
<keyword evidence="1" id="KW-0862">Zinc</keyword>
<feature type="region of interest" description="Disordered" evidence="2">
    <location>
        <begin position="106"/>
        <end position="154"/>
    </location>
</feature>
<evidence type="ECO:0000259" key="3">
    <source>
        <dbReference type="PROSITE" id="PS50089"/>
    </source>
</evidence>
<dbReference type="GO" id="GO:0031624">
    <property type="term" value="F:ubiquitin conjugating enzyme binding"/>
    <property type="evidence" value="ECO:0007669"/>
    <property type="project" value="TreeGrafter"/>
</dbReference>
<dbReference type="AlphaFoldDB" id="A0A2R6RSX8"/>
<feature type="compositionally biased region" description="Low complexity" evidence="2">
    <location>
        <begin position="60"/>
        <end position="72"/>
    </location>
</feature>
<accession>A0A2R6RSX8</accession>
<keyword evidence="5" id="KW-1185">Reference proteome</keyword>
<feature type="region of interest" description="Disordered" evidence="2">
    <location>
        <begin position="47"/>
        <end position="86"/>
    </location>
</feature>
<dbReference type="InterPro" id="IPR001841">
    <property type="entry name" value="Znf_RING"/>
</dbReference>
<dbReference type="SUPFAM" id="SSF57850">
    <property type="entry name" value="RING/U-box"/>
    <property type="match status" value="1"/>
</dbReference>
<feature type="domain" description="RING-type" evidence="3">
    <location>
        <begin position="202"/>
        <end position="243"/>
    </location>
</feature>
<evidence type="ECO:0000256" key="1">
    <source>
        <dbReference type="PROSITE-ProRule" id="PRU00175"/>
    </source>
</evidence>
<dbReference type="PANTHER" id="PTHR46400:SF14">
    <property type="entry name" value="E3 UBIQUITIN LIGASE BIG BROTHER-LIKE"/>
    <property type="match status" value="1"/>
</dbReference>
<dbReference type="GO" id="GO:0008270">
    <property type="term" value="F:zinc ion binding"/>
    <property type="evidence" value="ECO:0007669"/>
    <property type="project" value="UniProtKB-KW"/>
</dbReference>
<name>A0A2R6RSX8_ACTCC</name>
<dbReference type="SMART" id="SM00184">
    <property type="entry name" value="RING"/>
    <property type="match status" value="1"/>
</dbReference>
<feature type="compositionally biased region" description="Basic and acidic residues" evidence="2">
    <location>
        <begin position="73"/>
        <end position="82"/>
    </location>
</feature>
<feature type="compositionally biased region" description="Polar residues" evidence="2">
    <location>
        <begin position="108"/>
        <end position="146"/>
    </location>
</feature>
<dbReference type="InterPro" id="IPR013083">
    <property type="entry name" value="Znf_RING/FYVE/PHD"/>
</dbReference>
<dbReference type="GO" id="GO:0016567">
    <property type="term" value="P:protein ubiquitination"/>
    <property type="evidence" value="ECO:0007669"/>
    <property type="project" value="InterPro"/>
</dbReference>
<dbReference type="Pfam" id="PF13639">
    <property type="entry name" value="zf-RING_2"/>
    <property type="match status" value="1"/>
</dbReference>
<dbReference type="Gene3D" id="3.30.40.10">
    <property type="entry name" value="Zinc/RING finger domain, C3HC4 (zinc finger)"/>
    <property type="match status" value="1"/>
</dbReference>
<reference evidence="5" key="2">
    <citation type="journal article" date="2018" name="BMC Genomics">
        <title>A manually annotated Actinidia chinensis var. chinensis (kiwifruit) genome highlights the challenges associated with draft genomes and gene prediction in plants.</title>
        <authorList>
            <person name="Pilkington S.M."/>
            <person name="Crowhurst R."/>
            <person name="Hilario E."/>
            <person name="Nardozza S."/>
            <person name="Fraser L."/>
            <person name="Peng Y."/>
            <person name="Gunaseelan K."/>
            <person name="Simpson R."/>
            <person name="Tahir J."/>
            <person name="Deroles S.C."/>
            <person name="Templeton K."/>
            <person name="Luo Z."/>
            <person name="Davy M."/>
            <person name="Cheng C."/>
            <person name="McNeilage M."/>
            <person name="Scaglione D."/>
            <person name="Liu Y."/>
            <person name="Zhang Q."/>
            <person name="Datson P."/>
            <person name="De Silva N."/>
            <person name="Gardiner S.E."/>
            <person name="Bassett H."/>
            <person name="Chagne D."/>
            <person name="McCallum J."/>
            <person name="Dzierzon H."/>
            <person name="Deng C."/>
            <person name="Wang Y.Y."/>
            <person name="Barron L."/>
            <person name="Manako K."/>
            <person name="Bowen J."/>
            <person name="Foster T.M."/>
            <person name="Erridge Z.A."/>
            <person name="Tiffin H."/>
            <person name="Waite C.N."/>
            <person name="Davies K.M."/>
            <person name="Grierson E.P."/>
            <person name="Laing W.A."/>
            <person name="Kirk R."/>
            <person name="Chen X."/>
            <person name="Wood M."/>
            <person name="Montefiori M."/>
            <person name="Brummell D.A."/>
            <person name="Schwinn K.E."/>
            <person name="Catanach A."/>
            <person name="Fullerton C."/>
            <person name="Li D."/>
            <person name="Meiyalaghan S."/>
            <person name="Nieuwenhuizen N."/>
            <person name="Read N."/>
            <person name="Prakash R."/>
            <person name="Hunter D."/>
            <person name="Zhang H."/>
            <person name="McKenzie M."/>
            <person name="Knabel M."/>
            <person name="Harris A."/>
            <person name="Allan A.C."/>
            <person name="Gleave A."/>
            <person name="Chen A."/>
            <person name="Janssen B.J."/>
            <person name="Plunkett B."/>
            <person name="Ampomah-Dwamena C."/>
            <person name="Voogd C."/>
            <person name="Leif D."/>
            <person name="Lafferty D."/>
            <person name="Souleyre E.J.F."/>
            <person name="Varkonyi-Gasic E."/>
            <person name="Gambi F."/>
            <person name="Hanley J."/>
            <person name="Yao J.L."/>
            <person name="Cheung J."/>
            <person name="David K.M."/>
            <person name="Warren B."/>
            <person name="Marsh K."/>
            <person name="Snowden K.C."/>
            <person name="Lin-Wang K."/>
            <person name="Brian L."/>
            <person name="Martinez-Sanchez M."/>
            <person name="Wang M."/>
            <person name="Ileperuma N."/>
            <person name="Macnee N."/>
            <person name="Campin R."/>
            <person name="McAtee P."/>
            <person name="Drummond R.S.M."/>
            <person name="Espley R.V."/>
            <person name="Ireland H.S."/>
            <person name="Wu R."/>
            <person name="Atkinson R.G."/>
            <person name="Karunairetnam S."/>
            <person name="Bulley S."/>
            <person name="Chunkath S."/>
            <person name="Hanley Z."/>
            <person name="Storey R."/>
            <person name="Thrimawithana A.H."/>
            <person name="Thomson S."/>
            <person name="David C."/>
            <person name="Testolin R."/>
            <person name="Huang H."/>
            <person name="Hellens R.P."/>
            <person name="Schaffer R.J."/>
        </authorList>
    </citation>
    <scope>NUCLEOTIDE SEQUENCE [LARGE SCALE GENOMIC DNA]</scope>
    <source>
        <strain evidence="5">cv. Red5</strain>
    </source>
</reference>
<evidence type="ECO:0000313" key="5">
    <source>
        <dbReference type="Proteomes" id="UP000241394"/>
    </source>
</evidence>
<dbReference type="OrthoDB" id="8062037at2759"/>
<proteinExistence type="predicted"/>
<dbReference type="InParanoid" id="A0A2R6RSX8"/>
<reference evidence="4 5" key="1">
    <citation type="submission" date="2017-07" db="EMBL/GenBank/DDBJ databases">
        <title>An improved, manually edited Actinidia chinensis var. chinensis (kiwifruit) genome highlights the challenges associated with draft genomes and gene prediction in plants.</title>
        <authorList>
            <person name="Pilkington S."/>
            <person name="Crowhurst R."/>
            <person name="Hilario E."/>
            <person name="Nardozza S."/>
            <person name="Fraser L."/>
            <person name="Peng Y."/>
            <person name="Gunaseelan K."/>
            <person name="Simpson R."/>
            <person name="Tahir J."/>
            <person name="Deroles S."/>
            <person name="Templeton K."/>
            <person name="Luo Z."/>
            <person name="Davy M."/>
            <person name="Cheng C."/>
            <person name="Mcneilage M."/>
            <person name="Scaglione D."/>
            <person name="Liu Y."/>
            <person name="Zhang Q."/>
            <person name="Datson P."/>
            <person name="De Silva N."/>
            <person name="Gardiner S."/>
            <person name="Bassett H."/>
            <person name="Chagne D."/>
            <person name="Mccallum J."/>
            <person name="Dzierzon H."/>
            <person name="Deng C."/>
            <person name="Wang Y.-Y."/>
            <person name="Barron N."/>
            <person name="Manako K."/>
            <person name="Bowen J."/>
            <person name="Foster T."/>
            <person name="Erridge Z."/>
            <person name="Tiffin H."/>
            <person name="Waite C."/>
            <person name="Davies K."/>
            <person name="Grierson E."/>
            <person name="Laing W."/>
            <person name="Kirk R."/>
            <person name="Chen X."/>
            <person name="Wood M."/>
            <person name="Montefiori M."/>
            <person name="Brummell D."/>
            <person name="Schwinn K."/>
            <person name="Catanach A."/>
            <person name="Fullerton C."/>
            <person name="Li D."/>
            <person name="Meiyalaghan S."/>
            <person name="Nieuwenhuizen N."/>
            <person name="Read N."/>
            <person name="Prakash R."/>
            <person name="Hunter D."/>
            <person name="Zhang H."/>
            <person name="Mckenzie M."/>
            <person name="Knabel M."/>
            <person name="Harris A."/>
            <person name="Allan A."/>
            <person name="Chen A."/>
            <person name="Janssen B."/>
            <person name="Plunkett B."/>
            <person name="Dwamena C."/>
            <person name="Voogd C."/>
            <person name="Leif D."/>
            <person name="Lafferty D."/>
            <person name="Souleyre E."/>
            <person name="Varkonyi-Gasic E."/>
            <person name="Gambi F."/>
            <person name="Hanley J."/>
            <person name="Yao J.-L."/>
            <person name="Cheung J."/>
            <person name="David K."/>
            <person name="Warren B."/>
            <person name="Marsh K."/>
            <person name="Snowden K."/>
            <person name="Lin-Wang K."/>
            <person name="Brian L."/>
            <person name="Martinez-Sanchez M."/>
            <person name="Wang M."/>
            <person name="Ileperuma N."/>
            <person name="Macnee N."/>
            <person name="Campin R."/>
            <person name="Mcatee P."/>
            <person name="Drummond R."/>
            <person name="Espley R."/>
            <person name="Ireland H."/>
            <person name="Wu R."/>
            <person name="Atkinson R."/>
            <person name="Karunairetnam S."/>
            <person name="Bulley S."/>
            <person name="Chunkath S."/>
            <person name="Hanley Z."/>
            <person name="Storey R."/>
            <person name="Thrimawithana A."/>
            <person name="Thomson S."/>
            <person name="David C."/>
            <person name="Testolin R."/>
        </authorList>
    </citation>
    <scope>NUCLEOTIDE SEQUENCE [LARGE SCALE GENOMIC DNA]</scope>
    <source>
        <strain evidence="5">cv. Red5</strain>
        <tissue evidence="4">Young leaf</tissue>
    </source>
</reference>
<dbReference type="GO" id="GO:0048437">
    <property type="term" value="P:floral organ development"/>
    <property type="evidence" value="ECO:0007669"/>
    <property type="project" value="TreeGrafter"/>
</dbReference>
<dbReference type="GO" id="GO:0046621">
    <property type="term" value="P:negative regulation of organ growth"/>
    <property type="evidence" value="ECO:0007669"/>
    <property type="project" value="InterPro"/>
</dbReference>
<protein>
    <submittedName>
        <fullName evidence="4">E3 ubiquitin ligase BIG BROTHER like</fullName>
    </submittedName>
</protein>
<keyword evidence="1" id="KW-0863">Zinc-finger</keyword>